<sequence>MKNATDRVVDKSVPEALTLLAALKTNTYDRLSAQFTVATHDLDQFVIKGQVHPSAPLETLYSSSGSFTTPTGLLMTASGDLTTQAAGATGSFVMDVGGYYQVNIYAASVHAGGSLVNFYSSLR</sequence>
<gene>
    <name evidence="1" type="ORF">UFOVP1367_5</name>
</gene>
<evidence type="ECO:0000313" key="2">
    <source>
        <dbReference type="Proteomes" id="UP001641549"/>
    </source>
</evidence>
<reference evidence="1" key="1">
    <citation type="submission" date="2020-05" db="EMBL/GenBank/DDBJ databases">
        <authorList>
            <person name="Chiriac C."/>
            <person name="Salcher M."/>
            <person name="Ghai R."/>
            <person name="Kavagutti S V."/>
        </authorList>
    </citation>
    <scope>NUCLEOTIDE SEQUENCE [LARGE SCALE GENOMIC DNA]</scope>
</reference>
<dbReference type="EMBL" id="LR797314">
    <property type="protein sequence ID" value="CAB4202281.1"/>
    <property type="molecule type" value="Genomic_DNA"/>
</dbReference>
<organism evidence="1 2">
    <name type="scientific">uncultured Caudovirales phage</name>
    <dbReference type="NCBI Taxonomy" id="2100421"/>
    <lineage>
        <taxon>Viruses</taxon>
        <taxon>Duplodnaviria</taxon>
        <taxon>Heunggongvirae</taxon>
        <taxon>Uroviricota</taxon>
        <taxon>Caudoviricetes</taxon>
        <taxon>Peduoviridae</taxon>
        <taxon>Maltschvirus</taxon>
        <taxon>Maltschvirus maltsch</taxon>
    </lineage>
</organism>
<proteinExistence type="predicted"/>
<evidence type="ECO:0000313" key="1">
    <source>
        <dbReference type="EMBL" id="CAB4202281.1"/>
    </source>
</evidence>
<keyword evidence="2" id="KW-1185">Reference proteome</keyword>
<dbReference type="Proteomes" id="UP001641549">
    <property type="component" value="Chromosome UFOv-RH-23may17-C8087"/>
</dbReference>
<name>A0A6J5S336_9CAUD</name>
<protein>
    <submittedName>
        <fullName evidence="1">Uncharacterized protein</fullName>
    </submittedName>
</protein>
<accession>A0A6J5S336</accession>